<keyword evidence="5 12" id="KW-0963">Cytoplasm</keyword>
<feature type="site" description="L-lysine inhibitor binding" evidence="16">
    <location>
        <position position="106"/>
    </location>
</feature>
<dbReference type="InterPro" id="IPR013785">
    <property type="entry name" value="Aldolase_TIM"/>
</dbReference>
<evidence type="ECO:0000256" key="7">
    <source>
        <dbReference type="ARBA" id="ARBA00022915"/>
    </source>
</evidence>
<evidence type="ECO:0000256" key="12">
    <source>
        <dbReference type="HAMAP-Rule" id="MF_00418"/>
    </source>
</evidence>
<evidence type="ECO:0000256" key="16">
    <source>
        <dbReference type="PIRSR" id="PIRSR001365-3"/>
    </source>
</evidence>
<keyword evidence="9 12" id="KW-0456">Lyase</keyword>
<dbReference type="InterPro" id="IPR002220">
    <property type="entry name" value="DapA-like"/>
</dbReference>
<evidence type="ECO:0000256" key="9">
    <source>
        <dbReference type="ARBA" id="ARBA00023239"/>
    </source>
</evidence>
<evidence type="ECO:0000256" key="1">
    <source>
        <dbReference type="ARBA" id="ARBA00003294"/>
    </source>
</evidence>
<dbReference type="AlphaFoldDB" id="A0AA95H4D3"/>
<keyword evidence="10 12" id="KW-0704">Schiff base</keyword>
<dbReference type="Proteomes" id="UP001300672">
    <property type="component" value="Chromosome"/>
</dbReference>
<comment type="subunit">
    <text evidence="12">Homotetramer; dimer of dimers.</text>
</comment>
<evidence type="ECO:0000256" key="8">
    <source>
        <dbReference type="ARBA" id="ARBA00023154"/>
    </source>
</evidence>
<dbReference type="InterPro" id="IPR005263">
    <property type="entry name" value="DapA"/>
</dbReference>
<dbReference type="KEGG" id="tdu:QJT80_14930"/>
<dbReference type="PIRSF" id="PIRSF001365">
    <property type="entry name" value="DHDPS"/>
    <property type="match status" value="1"/>
</dbReference>
<evidence type="ECO:0000256" key="11">
    <source>
        <dbReference type="ARBA" id="ARBA00047836"/>
    </source>
</evidence>
<feature type="site" description="Part of a proton relay during catalysis" evidence="12 16">
    <location>
        <position position="44"/>
    </location>
</feature>
<feature type="binding site" evidence="12 15">
    <location>
        <position position="203"/>
    </location>
    <ligand>
        <name>pyruvate</name>
        <dbReference type="ChEBI" id="CHEBI:15361"/>
    </ligand>
</feature>
<feature type="active site" description="Schiff-base intermediate with substrate" evidence="12 14">
    <location>
        <position position="161"/>
    </location>
</feature>
<dbReference type="PRINTS" id="PR00146">
    <property type="entry name" value="DHPICSNTHASE"/>
</dbReference>
<reference evidence="17" key="2">
    <citation type="submission" date="2023-04" db="EMBL/GenBank/DDBJ databases">
        <authorList>
            <person name="Beletskiy A.V."/>
            <person name="Mardanov A.V."/>
            <person name="Ravin N.V."/>
        </authorList>
    </citation>
    <scope>NUCLEOTIDE SEQUENCE</scope>
    <source>
        <strain evidence="17">GKL-01</strain>
    </source>
</reference>
<dbReference type="CDD" id="cd00950">
    <property type="entry name" value="DHDPS"/>
    <property type="match status" value="1"/>
</dbReference>
<evidence type="ECO:0000256" key="3">
    <source>
        <dbReference type="ARBA" id="ARBA00007592"/>
    </source>
</evidence>
<dbReference type="PROSITE" id="PS00666">
    <property type="entry name" value="DHDPS_2"/>
    <property type="match status" value="1"/>
</dbReference>
<feature type="active site" description="Proton donor/acceptor" evidence="12 14">
    <location>
        <position position="133"/>
    </location>
</feature>
<evidence type="ECO:0000256" key="5">
    <source>
        <dbReference type="ARBA" id="ARBA00022490"/>
    </source>
</evidence>
<evidence type="ECO:0000256" key="4">
    <source>
        <dbReference type="ARBA" id="ARBA00012086"/>
    </source>
</evidence>
<feature type="site" description="L-lysine inhibitor binding; via carbonyl oxygen" evidence="16">
    <location>
        <position position="49"/>
    </location>
</feature>
<feature type="site" description="Part of a proton relay during catalysis" evidence="12 16">
    <location>
        <position position="107"/>
    </location>
</feature>
<accession>A0AA95H4D3</accession>
<dbReference type="PANTHER" id="PTHR12128">
    <property type="entry name" value="DIHYDRODIPICOLINATE SYNTHASE"/>
    <property type="match status" value="1"/>
</dbReference>
<gene>
    <name evidence="12 17" type="primary">dapA</name>
    <name evidence="17" type="ORF">QJT80_14930</name>
</gene>
<dbReference type="EMBL" id="CP124755">
    <property type="protein sequence ID" value="WGZ90757.1"/>
    <property type="molecule type" value="Genomic_DNA"/>
</dbReference>
<dbReference type="SUPFAM" id="SSF51569">
    <property type="entry name" value="Aldolase"/>
    <property type="match status" value="1"/>
</dbReference>
<keyword evidence="7 12" id="KW-0220">Diaminopimelate biosynthesis</keyword>
<comment type="subcellular location">
    <subcellularLocation>
        <location evidence="12">Cytoplasm</location>
    </subcellularLocation>
</comment>
<dbReference type="InterPro" id="IPR020625">
    <property type="entry name" value="Schiff_base-form_aldolases_AS"/>
</dbReference>
<reference evidence="17" key="1">
    <citation type="journal article" date="2023" name="Int. J. Mol. Sci.">
        <title>Metagenomics Revealed a New Genus 'Candidatus Thiocaldithrix dubininis' gen. nov., sp. nov. and a New Species 'Candidatus Thiothrix putei' sp. nov. in the Family Thiotrichaceae, Some Members of Which Have Traits of Both Na+- and H+-Motive Energetics.</title>
        <authorList>
            <person name="Ravin N.V."/>
            <person name="Muntyan M.S."/>
            <person name="Smolyakov D.D."/>
            <person name="Rudenko T.S."/>
            <person name="Beletsky A.V."/>
            <person name="Mardanov A.V."/>
            <person name="Grabovich M.Y."/>
        </authorList>
    </citation>
    <scope>NUCLEOTIDE SEQUENCE</scope>
    <source>
        <strain evidence="17">GKL-01</strain>
    </source>
</reference>
<evidence type="ECO:0000256" key="10">
    <source>
        <dbReference type="ARBA" id="ARBA00023270"/>
    </source>
</evidence>
<dbReference type="Gene3D" id="3.20.20.70">
    <property type="entry name" value="Aldolase class I"/>
    <property type="match status" value="1"/>
</dbReference>
<protein>
    <recommendedName>
        <fullName evidence="4 12">4-hydroxy-tetrahydrodipicolinate synthase</fullName>
        <shortName evidence="12">HTPA synthase</shortName>
        <ecNumber evidence="4 12">4.3.3.7</ecNumber>
    </recommendedName>
</protein>
<organism evidence="17">
    <name type="scientific">Candidatus Thiocaldithrix dubininis</name>
    <dbReference type="NCBI Taxonomy" id="3080823"/>
    <lineage>
        <taxon>Bacteria</taxon>
        <taxon>Pseudomonadati</taxon>
        <taxon>Pseudomonadota</taxon>
        <taxon>Gammaproteobacteria</taxon>
        <taxon>Thiotrichales</taxon>
        <taxon>Thiotrichaceae</taxon>
        <taxon>Candidatus Thiocaldithrix</taxon>
    </lineage>
</organism>
<dbReference type="GO" id="GO:0005829">
    <property type="term" value="C:cytosol"/>
    <property type="evidence" value="ECO:0007669"/>
    <property type="project" value="TreeGrafter"/>
</dbReference>
<proteinExistence type="inferred from homology"/>
<dbReference type="GO" id="GO:0009089">
    <property type="term" value="P:lysine biosynthetic process via diaminopimelate"/>
    <property type="evidence" value="ECO:0007669"/>
    <property type="project" value="UniProtKB-UniRule"/>
</dbReference>
<dbReference type="PROSITE" id="PS00665">
    <property type="entry name" value="DHDPS_1"/>
    <property type="match status" value="1"/>
</dbReference>
<evidence type="ECO:0000256" key="13">
    <source>
        <dbReference type="PIRNR" id="PIRNR001365"/>
    </source>
</evidence>
<sequence length="293" mass="31473">MFRGSMVALITPMTASGDIDEAALEALVDFHLNNGTDAIVAVGTTGESATLSYDEHRHVMKRVVQLVNKRVPVIAGTGSNSTVEAIEMSEIAKQDGADACLLVTPYYNKPTQEGLYQHYKKIAESVAIPHILYNVPGRTACDMLPETVERLAIIANIVGIKEATGNLARAKEILERCGDKIELYSGDDATAMELILMGGQGDISVTANVAPKAMHEMCKAALAGDRETATRINDTLVGLHKDLFLEPNPMPVKWALAKMGYGDVKGIRLPLVPMSASLEPKILAAMRKAGIEC</sequence>
<comment type="function">
    <text evidence="1 12">Catalyzes the condensation of (S)-aspartate-beta-semialdehyde [(S)-ASA] and pyruvate to 4-hydroxy-tetrahydrodipicolinate (HTPA).</text>
</comment>
<keyword evidence="6 12" id="KW-0028">Amino-acid biosynthesis</keyword>
<dbReference type="PANTHER" id="PTHR12128:SF66">
    <property type="entry name" value="4-HYDROXY-2-OXOGLUTARATE ALDOLASE, MITOCHONDRIAL"/>
    <property type="match status" value="1"/>
</dbReference>
<feature type="site" description="L-lysine inhibitor binding" evidence="16">
    <location>
        <position position="80"/>
    </location>
</feature>
<dbReference type="NCBIfam" id="TIGR00674">
    <property type="entry name" value="dapA"/>
    <property type="match status" value="1"/>
</dbReference>
<comment type="similarity">
    <text evidence="3 12 13">Belongs to the DapA family.</text>
</comment>
<evidence type="ECO:0000256" key="15">
    <source>
        <dbReference type="PIRSR" id="PIRSR001365-2"/>
    </source>
</evidence>
<evidence type="ECO:0000256" key="14">
    <source>
        <dbReference type="PIRSR" id="PIRSR001365-1"/>
    </source>
</evidence>
<evidence type="ECO:0000256" key="2">
    <source>
        <dbReference type="ARBA" id="ARBA00005120"/>
    </source>
</evidence>
<dbReference type="EC" id="4.3.3.7" evidence="4 12"/>
<dbReference type="SMART" id="SM01130">
    <property type="entry name" value="DHDPS"/>
    <property type="match status" value="1"/>
</dbReference>
<comment type="caution">
    <text evidence="12">Was originally thought to be a dihydrodipicolinate synthase (DHDPS), catalyzing the condensation of (S)-aspartate-beta-semialdehyde [(S)-ASA] and pyruvate to dihydrodipicolinate (DHDP). However, it was shown in E.coli that the product of the enzymatic reaction is not dihydrodipicolinate but in fact (4S)-4-hydroxy-2,3,4,5-tetrahydro-(2S)-dipicolinic acid (HTPA), and that the consecutive dehydration reaction leading to DHDP is not spontaneous but catalyzed by DapB.</text>
</comment>
<feature type="binding site" evidence="12 15">
    <location>
        <position position="45"/>
    </location>
    <ligand>
        <name>pyruvate</name>
        <dbReference type="ChEBI" id="CHEBI:15361"/>
    </ligand>
</feature>
<dbReference type="GO" id="GO:0019877">
    <property type="term" value="P:diaminopimelate biosynthetic process"/>
    <property type="evidence" value="ECO:0007669"/>
    <property type="project" value="UniProtKB-UniRule"/>
</dbReference>
<name>A0AA95H4D3_9GAMM</name>
<feature type="site" description="L-lysine inhibitor binding" evidence="16">
    <location>
        <position position="84"/>
    </location>
</feature>
<keyword evidence="8 12" id="KW-0457">Lysine biosynthesis</keyword>
<evidence type="ECO:0000313" key="17">
    <source>
        <dbReference type="EMBL" id="WGZ90757.1"/>
    </source>
</evidence>
<comment type="pathway">
    <text evidence="2 12">Amino-acid biosynthesis; L-lysine biosynthesis via DAP pathway; (S)-tetrahydrodipicolinate from L-aspartate: step 3/4.</text>
</comment>
<dbReference type="GO" id="GO:0008840">
    <property type="term" value="F:4-hydroxy-tetrahydrodipicolinate synthase activity"/>
    <property type="evidence" value="ECO:0007669"/>
    <property type="project" value="UniProtKB-UniRule"/>
</dbReference>
<comment type="catalytic activity">
    <reaction evidence="11 12">
        <text>L-aspartate 4-semialdehyde + pyruvate = (2S,4S)-4-hydroxy-2,3,4,5-tetrahydrodipicolinate + H2O + H(+)</text>
        <dbReference type="Rhea" id="RHEA:34171"/>
        <dbReference type="ChEBI" id="CHEBI:15361"/>
        <dbReference type="ChEBI" id="CHEBI:15377"/>
        <dbReference type="ChEBI" id="CHEBI:15378"/>
        <dbReference type="ChEBI" id="CHEBI:67139"/>
        <dbReference type="ChEBI" id="CHEBI:537519"/>
        <dbReference type="EC" id="4.3.3.7"/>
    </reaction>
</comment>
<evidence type="ECO:0000256" key="6">
    <source>
        <dbReference type="ARBA" id="ARBA00022605"/>
    </source>
</evidence>
<dbReference type="HAMAP" id="MF_00418">
    <property type="entry name" value="DapA"/>
    <property type="match status" value="1"/>
</dbReference>
<dbReference type="Pfam" id="PF00701">
    <property type="entry name" value="DHDPS"/>
    <property type="match status" value="1"/>
</dbReference>
<dbReference type="InterPro" id="IPR020624">
    <property type="entry name" value="Schiff_base-form_aldolases_CS"/>
</dbReference>